<evidence type="ECO:0000256" key="4">
    <source>
        <dbReference type="ARBA" id="ARBA00022833"/>
    </source>
</evidence>
<dbReference type="EMBL" id="AEYI02000972">
    <property type="protein sequence ID" value="KFG43076.1"/>
    <property type="molecule type" value="Genomic_DNA"/>
</dbReference>
<organism evidence="8 9">
    <name type="scientific">Toxoplasma gondii p89</name>
    <dbReference type="NCBI Taxonomy" id="943119"/>
    <lineage>
        <taxon>Eukaryota</taxon>
        <taxon>Sar</taxon>
        <taxon>Alveolata</taxon>
        <taxon>Apicomplexa</taxon>
        <taxon>Conoidasida</taxon>
        <taxon>Coccidia</taxon>
        <taxon>Eucoccidiorida</taxon>
        <taxon>Eimeriorina</taxon>
        <taxon>Sarcocystidae</taxon>
        <taxon>Toxoplasma</taxon>
    </lineage>
</organism>
<gene>
    <name evidence="8" type="ORF">TGP89_224630</name>
</gene>
<dbReference type="PROSITE" id="PS50103">
    <property type="entry name" value="ZF_C3H1"/>
    <property type="match status" value="3"/>
</dbReference>
<evidence type="ECO:0000256" key="1">
    <source>
        <dbReference type="ARBA" id="ARBA00022723"/>
    </source>
</evidence>
<feature type="compositionally biased region" description="Polar residues" evidence="6">
    <location>
        <begin position="1635"/>
        <end position="1645"/>
    </location>
</feature>
<dbReference type="SMART" id="SM00356">
    <property type="entry name" value="ZnF_C3H1"/>
    <property type="match status" value="3"/>
</dbReference>
<feature type="compositionally biased region" description="Polar residues" evidence="6">
    <location>
        <begin position="348"/>
        <end position="362"/>
    </location>
</feature>
<feature type="compositionally biased region" description="Basic and acidic residues" evidence="6">
    <location>
        <begin position="1029"/>
        <end position="1048"/>
    </location>
</feature>
<dbReference type="SUPFAM" id="SSF90229">
    <property type="entry name" value="CCCH zinc finger"/>
    <property type="match status" value="3"/>
</dbReference>
<feature type="region of interest" description="Disordered" evidence="6">
    <location>
        <begin position="339"/>
        <end position="379"/>
    </location>
</feature>
<dbReference type="PANTHER" id="PTHR12547">
    <property type="entry name" value="CCCH ZINC FINGER/TIS11-RELATED"/>
    <property type="match status" value="1"/>
</dbReference>
<dbReference type="OrthoDB" id="354806at2759"/>
<dbReference type="GO" id="GO:0008270">
    <property type="term" value="F:zinc ion binding"/>
    <property type="evidence" value="ECO:0007669"/>
    <property type="project" value="UniProtKB-KW"/>
</dbReference>
<feature type="region of interest" description="Disordered" evidence="6">
    <location>
        <begin position="1580"/>
        <end position="1654"/>
    </location>
</feature>
<feature type="compositionally biased region" description="Basic and acidic residues" evidence="6">
    <location>
        <begin position="744"/>
        <end position="756"/>
    </location>
</feature>
<feature type="zinc finger region" description="C3H1-type" evidence="5">
    <location>
        <begin position="471"/>
        <end position="498"/>
    </location>
</feature>
<dbReference type="Gene3D" id="4.10.1000.10">
    <property type="entry name" value="Zinc finger, CCCH-type"/>
    <property type="match status" value="3"/>
</dbReference>
<dbReference type="InterPro" id="IPR036855">
    <property type="entry name" value="Znf_CCCH_sf"/>
</dbReference>
<feature type="region of interest" description="Disordered" evidence="6">
    <location>
        <begin position="22"/>
        <end position="91"/>
    </location>
</feature>
<feature type="compositionally biased region" description="Polar residues" evidence="6">
    <location>
        <begin position="55"/>
        <end position="66"/>
    </location>
</feature>
<proteinExistence type="predicted"/>
<keyword evidence="2" id="KW-0677">Repeat</keyword>
<feature type="domain" description="C3H1-type" evidence="7">
    <location>
        <begin position="542"/>
        <end position="569"/>
    </location>
</feature>
<dbReference type="GO" id="GO:0003729">
    <property type="term" value="F:mRNA binding"/>
    <property type="evidence" value="ECO:0007669"/>
    <property type="project" value="InterPro"/>
</dbReference>
<feature type="region of interest" description="Disordered" evidence="6">
    <location>
        <begin position="716"/>
        <end position="786"/>
    </location>
</feature>
<keyword evidence="1 5" id="KW-0479">Metal-binding</keyword>
<keyword evidence="3 5" id="KW-0863">Zinc-finger</keyword>
<feature type="zinc finger region" description="C3H1-type" evidence="5">
    <location>
        <begin position="542"/>
        <end position="569"/>
    </location>
</feature>
<evidence type="ECO:0000313" key="9">
    <source>
        <dbReference type="Proteomes" id="UP000028828"/>
    </source>
</evidence>
<feature type="compositionally biased region" description="Basic and acidic residues" evidence="6">
    <location>
        <begin position="246"/>
        <end position="261"/>
    </location>
</feature>
<feature type="compositionally biased region" description="Low complexity" evidence="6">
    <location>
        <begin position="1604"/>
        <end position="1624"/>
    </location>
</feature>
<evidence type="ECO:0000256" key="5">
    <source>
        <dbReference type="PROSITE-ProRule" id="PRU00723"/>
    </source>
</evidence>
<keyword evidence="4 5" id="KW-0862">Zinc</keyword>
<comment type="caution">
    <text evidence="8">The sequence shown here is derived from an EMBL/GenBank/DDBJ whole genome shotgun (WGS) entry which is preliminary data.</text>
</comment>
<dbReference type="PANTHER" id="PTHR12547:SF18">
    <property type="entry name" value="PROTEIN TIS11"/>
    <property type="match status" value="1"/>
</dbReference>
<evidence type="ECO:0000256" key="6">
    <source>
        <dbReference type="SAM" id="MobiDB-lite"/>
    </source>
</evidence>
<feature type="domain" description="C3H1-type" evidence="7">
    <location>
        <begin position="471"/>
        <end position="498"/>
    </location>
</feature>
<sequence length="1934" mass="209099">MMKSSGEPNMHLTGEAAAAVLEGGKMVATSSDTKNESGDGRTGSYTPNKDGVVLQQEQGEIATSRTPWRLADTRTRQGNARASTEENSDSATVRMLTTCTDLVVASRKGMSDAKDDPNERSIPTLLKSPDTAIAYPEQMADPAATGGANPERCCTEAREAFTLPSRSTSASSVEQHMSQPIPRLLAATVAVRFRSIDALHAKNCPVEPSARMREQMRTDGDVVGRLLGAESRTTEEGPGRFPKPAAHGEEVDRERDAERRTFNVIPPRSPPAQQCIATPARQLNQMPEISSASKETRADSANASRQGTSNATSTVPKVFSPTASDRNVGSIFTVYSPPIPSGHETNEQKTALSSPQGQNITSPERLLSIGPPPFTERPTYKTFHSSPLRAKWSESEESACQLTERVGQIPISEGSTTSCRGEDECGLPMVSRDSLSDSVRRKEADKQTASDPAPPRVPLTSTILADRRSVFYKTQMCPHAIRGRCRLDKRCSFAHSKRELRTPPKLDKTKICASVKAGILCPNGDACSFAHSRNELRHTVAFYKTNMCRNWKAGACLHPETCNHAHGMYELLFFRSLAAGSGCRDFKKEEEVCMGMGSGTGNLDSAKNSDTNDWKLFTGKDLEDERNGTSNGTGVRTEDNRRVFASSTLESLTRQQDLLSNSITSAPSQGHQYETVFLTSRGTEQDYKQRTSYEQPDPATRRQYCLGSFESRIHSSANRLESPERRKYSGNENIQEAGSNKVEIPVHDSTRTDKGRVRLPSEGGSKHGTTGTRKGRKRGSGAFAGCRNGKAVSGSYPTSLVSMIVQNRNRAVSGWKQERPFVADDRYSCATVNTLTTQKQVDCSFLGGCGKETVTQVGRGTTEVGGDKTACATASQVESPQTYLQSTSLQKENIVTRKDMGMKRRGMRKTAENFTMMADVSEAGIRPPPPPPPPKAVEHIDLFDDSALGVAATGLSPFLSAVAGNTQHMRRQKHMQLLLLQLQRLKRAQVDHVSGELLEEVQQQLLKAATRPKGQQQTNAGGMCLQRKGTGESRTTELQEGAELHDGSENEDSYLKRQFSSSELLGEGSKKGTRPGNRELRQENDTTSAALIALANKLLPSMVQPYSGRGANMPAVNDNCVRHQQVPAICKNALIPAVAVEDDVPARMGCKTPQEAHPSIHMHESSSHEYRLFDVSNAASDTPVPPVATIPDLAGVNASVALQRAASDRVHVMYEEATERLTQEESSKQAQTTSCSPVNLPASLSPAPLPNEETGSFECMDTGVSWSITEGSRNVRPPSVSPGAAVEIVGISNGLPALASPQTWILSRTDVADNVDVEWDRREAARVPFVTRDESSPEAEAAEVFAALCRESAETGRRSTEFPAFPYPPIDIAQRALVAEKNHRRRQRFEEASDNDSTTMEKELRSLSIEGASVSRAVDWLAMALPTEDSCTVHSRGDMLPGRADCAIRTSLGPPVPVSFPGTTETPVQLDTGLTWRDGHELWGGDMLESPQDIPWMPAALPGHEDHVTGLTSPGSPSGNAPALTAIESRSGFLLPLGWSELNGDAGSFQPTQAHSGSTDTTGLSLAVIRQQLEVREATVVKRDKEHADGETVAPRFDVTSETSPGSPEGSAASSDNSGSSEPSWDASVGATPSVLESSTPSTTAGYGPPTWRNKTANCVIVPQDETGHKKQLLVEAEKCFEEGNTKSFCTISGQQIRGDALLGDKSGAQQALTSLPGEDSSSANRIESISAQCSVPEDFAVPSGGMNEADLALLKLKTSIAGMDYIPSNHDPGHASCNQWRLTRHPVRSNLVNNDEEGRQISCSVDFTALAGKAVHQGQGVPASERALHHIWNLDTQQAAHLSLGQRRSLAVQSKHGIAAEDDAALGPACRLPFRKSVESMCWPCRRLCCHSETETQSSVDTFGHTSVDPLTLIEGMMHALGFEGYKHRVNFF</sequence>
<feature type="region of interest" description="Disordered" evidence="6">
    <location>
        <begin position="413"/>
        <end position="459"/>
    </location>
</feature>
<protein>
    <submittedName>
        <fullName evidence="8">Zinc finger (CCCH type) motif-containing protein</fullName>
    </submittedName>
</protein>
<feature type="region of interest" description="Disordered" evidence="6">
    <location>
        <begin position="229"/>
        <end position="274"/>
    </location>
</feature>
<accession>A0A086KFA8</accession>
<dbReference type="VEuPathDB" id="ToxoDB:TGP89_224630"/>
<evidence type="ECO:0000256" key="3">
    <source>
        <dbReference type="ARBA" id="ARBA00022771"/>
    </source>
</evidence>
<feature type="domain" description="C3H1-type" evidence="7">
    <location>
        <begin position="506"/>
        <end position="534"/>
    </location>
</feature>
<feature type="zinc finger region" description="C3H1-type" evidence="5">
    <location>
        <begin position="506"/>
        <end position="534"/>
    </location>
</feature>
<dbReference type="InterPro" id="IPR000571">
    <property type="entry name" value="Znf_CCCH"/>
</dbReference>
<feature type="region of interest" description="Disordered" evidence="6">
    <location>
        <begin position="1009"/>
        <end position="1084"/>
    </location>
</feature>
<feature type="region of interest" description="Disordered" evidence="6">
    <location>
        <begin position="290"/>
        <end position="321"/>
    </location>
</feature>
<reference evidence="8 9" key="1">
    <citation type="submission" date="2014-03" db="EMBL/GenBank/DDBJ databases">
        <authorList>
            <person name="Sibley D."/>
            <person name="Venepally P."/>
            <person name="Karamycheva S."/>
            <person name="Hadjithomas M."/>
            <person name="Khan A."/>
            <person name="Brunk B."/>
            <person name="Roos D."/>
            <person name="Caler E."/>
            <person name="Lorenzi H."/>
        </authorList>
    </citation>
    <scope>NUCLEOTIDE SEQUENCE [LARGE SCALE GENOMIC DNA]</scope>
    <source>
        <strain evidence="9">p89</strain>
    </source>
</reference>
<name>A0A086KFA8_TOXGO</name>
<feature type="region of interest" description="Disordered" evidence="6">
    <location>
        <begin position="1219"/>
        <end position="1240"/>
    </location>
</feature>
<feature type="compositionally biased region" description="Basic and acidic residues" evidence="6">
    <location>
        <begin position="434"/>
        <end position="448"/>
    </location>
</feature>
<evidence type="ECO:0000259" key="7">
    <source>
        <dbReference type="PROSITE" id="PS50103"/>
    </source>
</evidence>
<dbReference type="InterPro" id="IPR045877">
    <property type="entry name" value="ZFP36-like"/>
</dbReference>
<feature type="compositionally biased region" description="Basic and acidic residues" evidence="6">
    <location>
        <begin position="1580"/>
        <end position="1590"/>
    </location>
</feature>
<evidence type="ECO:0000313" key="8">
    <source>
        <dbReference type="EMBL" id="KFG43076.1"/>
    </source>
</evidence>
<dbReference type="Proteomes" id="UP000028828">
    <property type="component" value="Unassembled WGS sequence"/>
</dbReference>
<evidence type="ECO:0000256" key="2">
    <source>
        <dbReference type="ARBA" id="ARBA00022737"/>
    </source>
</evidence>